<keyword evidence="1" id="KW-0677">Repeat</keyword>
<protein>
    <submittedName>
        <fullName evidence="3">LRR domain containing protein</fullName>
    </submittedName>
</protein>
<evidence type="ECO:0000313" key="3">
    <source>
        <dbReference type="EMBL" id="PON78385.1"/>
    </source>
</evidence>
<dbReference type="PANTHER" id="PTHR47186:SF57">
    <property type="entry name" value="OS02G0478300 PROTEIN"/>
    <property type="match status" value="1"/>
</dbReference>
<dbReference type="InterPro" id="IPR055414">
    <property type="entry name" value="LRR_R13L4/SHOC2-like"/>
</dbReference>
<organism evidence="3 4">
    <name type="scientific">Parasponia andersonii</name>
    <name type="common">Sponia andersonii</name>
    <dbReference type="NCBI Taxonomy" id="3476"/>
    <lineage>
        <taxon>Eukaryota</taxon>
        <taxon>Viridiplantae</taxon>
        <taxon>Streptophyta</taxon>
        <taxon>Embryophyta</taxon>
        <taxon>Tracheophyta</taxon>
        <taxon>Spermatophyta</taxon>
        <taxon>Magnoliopsida</taxon>
        <taxon>eudicotyledons</taxon>
        <taxon>Gunneridae</taxon>
        <taxon>Pentapetalae</taxon>
        <taxon>rosids</taxon>
        <taxon>fabids</taxon>
        <taxon>Rosales</taxon>
        <taxon>Cannabaceae</taxon>
        <taxon>Parasponia</taxon>
    </lineage>
</organism>
<accession>A0A2P5DYK2</accession>
<evidence type="ECO:0000313" key="4">
    <source>
        <dbReference type="Proteomes" id="UP000237105"/>
    </source>
</evidence>
<comment type="caution">
    <text evidence="3">The sequence shown here is derived from an EMBL/GenBank/DDBJ whole genome shotgun (WGS) entry which is preliminary data.</text>
</comment>
<gene>
    <name evidence="3" type="ORF">PanWU01x14_020230</name>
</gene>
<reference evidence="4" key="1">
    <citation type="submission" date="2016-06" db="EMBL/GenBank/DDBJ databases">
        <title>Parallel loss of symbiosis genes in relatives of nitrogen-fixing non-legume Parasponia.</title>
        <authorList>
            <person name="Van Velzen R."/>
            <person name="Holmer R."/>
            <person name="Bu F."/>
            <person name="Rutten L."/>
            <person name="Van Zeijl A."/>
            <person name="Liu W."/>
            <person name="Santuari L."/>
            <person name="Cao Q."/>
            <person name="Sharma T."/>
            <person name="Shen D."/>
            <person name="Roswanjaya Y."/>
            <person name="Wardhani T."/>
            <person name="Kalhor M.S."/>
            <person name="Jansen J."/>
            <person name="Van den Hoogen J."/>
            <person name="Gungor B."/>
            <person name="Hartog M."/>
            <person name="Hontelez J."/>
            <person name="Verver J."/>
            <person name="Yang W.-C."/>
            <person name="Schijlen E."/>
            <person name="Repin R."/>
            <person name="Schilthuizen M."/>
            <person name="Schranz E."/>
            <person name="Heidstra R."/>
            <person name="Miyata K."/>
            <person name="Fedorova E."/>
            <person name="Kohlen W."/>
            <person name="Bisseling T."/>
            <person name="Smit S."/>
            <person name="Geurts R."/>
        </authorList>
    </citation>
    <scope>NUCLEOTIDE SEQUENCE [LARGE SCALE GENOMIC DNA]</scope>
    <source>
        <strain evidence="4">cv. WU1-14</strain>
    </source>
</reference>
<dbReference type="Gene3D" id="3.80.10.10">
    <property type="entry name" value="Ribonuclease Inhibitor"/>
    <property type="match status" value="1"/>
</dbReference>
<dbReference type="Pfam" id="PF23598">
    <property type="entry name" value="LRR_14"/>
    <property type="match status" value="1"/>
</dbReference>
<feature type="non-terminal residue" evidence="3">
    <location>
        <position position="1"/>
    </location>
</feature>
<dbReference type="OrthoDB" id="1165928at2759"/>
<feature type="domain" description="Disease resistance R13L4/SHOC-2-like LRR" evidence="2">
    <location>
        <begin position="14"/>
        <end position="135"/>
    </location>
</feature>
<evidence type="ECO:0000256" key="1">
    <source>
        <dbReference type="ARBA" id="ARBA00022737"/>
    </source>
</evidence>
<keyword evidence="4" id="KW-1185">Reference proteome</keyword>
<dbReference type="SUPFAM" id="SSF52047">
    <property type="entry name" value="RNI-like"/>
    <property type="match status" value="1"/>
</dbReference>
<dbReference type="Proteomes" id="UP000237105">
    <property type="component" value="Unassembled WGS sequence"/>
</dbReference>
<dbReference type="InterPro" id="IPR032675">
    <property type="entry name" value="LRR_dom_sf"/>
</dbReference>
<dbReference type="EMBL" id="JXTB01000009">
    <property type="protein sequence ID" value="PON78385.1"/>
    <property type="molecule type" value="Genomic_DNA"/>
</dbReference>
<evidence type="ECO:0000259" key="2">
    <source>
        <dbReference type="Pfam" id="PF23598"/>
    </source>
</evidence>
<proteinExistence type="predicted"/>
<sequence>VLDFQDAPLDKLPNEIGNLFNLKYLHLNRTKVKKVPKSIGKLLNLRTLDLVETLVQELPTEIKKLQNLRHLRTEPIICKETDYSLDLDLGVKIHEGVGSLEDLQILMSVKAYPITVDLKKQLERLRKLKILRIYQVTAEIGKALGAHSEIEPP</sequence>
<dbReference type="AlphaFoldDB" id="A0A2P5DYK2"/>
<name>A0A2P5DYK2_PARAD</name>
<dbReference type="PANTHER" id="PTHR47186">
    <property type="entry name" value="LEUCINE-RICH REPEAT-CONTAINING PROTEIN 57"/>
    <property type="match status" value="1"/>
</dbReference>